<dbReference type="EMBL" id="FNPF01000010">
    <property type="protein sequence ID" value="SDY55258.1"/>
    <property type="molecule type" value="Genomic_DNA"/>
</dbReference>
<sequence>MAEPTVATAFRRPFAEQVAAFRLRLGNLLPTSTWRDVWKAQHDRAFMVAGATKADLLADLARAVDKAISEGTTLEEFRRDFREIVERRGWHGWTGEGTVKGEAWRTKVIYETNMRTSYMAGRWAQLQLFPIWIYRHGGSVEPRLHHLAWDGLILPREHPFWQTHFPPNGWGCSCFVIGARNPTAAVRRGGKPEVELQDGWDVLDRKTGEPPGIGKGWGYAPGATVAEDVQRLADVKREALPEALGEALGRWGAEVLDGDGPKVPEAP</sequence>
<name>A0A1H3KU33_9RHOB</name>
<protein>
    <submittedName>
        <fullName evidence="2">Phage Mu protein F like protein</fullName>
    </submittedName>
</protein>
<dbReference type="STRING" id="321339.SAMN05444340_11091"/>
<dbReference type="AlphaFoldDB" id="A0A1H3KU33"/>
<dbReference type="OrthoDB" id="9813502at2"/>
<feature type="domain" description="Phage head morphogenesis" evidence="1">
    <location>
        <begin position="60"/>
        <end position="177"/>
    </location>
</feature>
<evidence type="ECO:0000313" key="3">
    <source>
        <dbReference type="Proteomes" id="UP000199286"/>
    </source>
</evidence>
<gene>
    <name evidence="2" type="ORF">SAMN05444340_11091</name>
</gene>
<dbReference type="Proteomes" id="UP000199286">
    <property type="component" value="Unassembled WGS sequence"/>
</dbReference>
<proteinExistence type="predicted"/>
<reference evidence="2 3" key="1">
    <citation type="submission" date="2016-10" db="EMBL/GenBank/DDBJ databases">
        <authorList>
            <person name="de Groot N.N."/>
        </authorList>
    </citation>
    <scope>NUCLEOTIDE SEQUENCE [LARGE SCALE GENOMIC DNA]</scope>
    <source>
        <strain evidence="2 3">DSM 26880</strain>
    </source>
</reference>
<dbReference type="Pfam" id="PF04233">
    <property type="entry name" value="Phage_Mu_F"/>
    <property type="match status" value="1"/>
</dbReference>
<evidence type="ECO:0000259" key="1">
    <source>
        <dbReference type="Pfam" id="PF04233"/>
    </source>
</evidence>
<evidence type="ECO:0000313" key="2">
    <source>
        <dbReference type="EMBL" id="SDY55258.1"/>
    </source>
</evidence>
<organism evidence="2 3">
    <name type="scientific">Citreimonas salinaria</name>
    <dbReference type="NCBI Taxonomy" id="321339"/>
    <lineage>
        <taxon>Bacteria</taxon>
        <taxon>Pseudomonadati</taxon>
        <taxon>Pseudomonadota</taxon>
        <taxon>Alphaproteobacteria</taxon>
        <taxon>Rhodobacterales</taxon>
        <taxon>Roseobacteraceae</taxon>
        <taxon>Citreimonas</taxon>
    </lineage>
</organism>
<dbReference type="InterPro" id="IPR006528">
    <property type="entry name" value="Phage_head_morphogenesis_dom"/>
</dbReference>
<dbReference type="RefSeq" id="WP_089883850.1">
    <property type="nucleotide sequence ID" value="NZ_FNPF01000010.1"/>
</dbReference>
<keyword evidence="3" id="KW-1185">Reference proteome</keyword>
<accession>A0A1H3KU33</accession>